<dbReference type="Pfam" id="PF05685">
    <property type="entry name" value="Uma2"/>
    <property type="match status" value="1"/>
</dbReference>
<dbReference type="InterPro" id="IPR011335">
    <property type="entry name" value="Restrct_endonuc-II-like"/>
</dbReference>
<dbReference type="InterPro" id="IPR012296">
    <property type="entry name" value="Nuclease_put_TT1808"/>
</dbReference>
<evidence type="ECO:0000313" key="2">
    <source>
        <dbReference type="EMBL" id="BAP54483.1"/>
    </source>
</evidence>
<dbReference type="AlphaFoldDB" id="A0A090AAH3"/>
<gene>
    <name evidence="2" type="ORF">THII_0186</name>
</gene>
<dbReference type="PANTHER" id="PTHR36558">
    <property type="entry name" value="GLR1098 PROTEIN"/>
    <property type="match status" value="1"/>
</dbReference>
<organism evidence="2 3">
    <name type="scientific">Thioploca ingrica</name>
    <dbReference type="NCBI Taxonomy" id="40754"/>
    <lineage>
        <taxon>Bacteria</taxon>
        <taxon>Pseudomonadati</taxon>
        <taxon>Pseudomonadota</taxon>
        <taxon>Gammaproteobacteria</taxon>
        <taxon>Thiotrichales</taxon>
        <taxon>Thiotrichaceae</taxon>
        <taxon>Thioploca</taxon>
    </lineage>
</organism>
<reference evidence="2 3" key="1">
    <citation type="journal article" date="2014" name="ISME J.">
        <title>Ecophysiology of Thioploca ingrica as revealed by the complete genome sequence supplemented with proteomic evidence.</title>
        <authorList>
            <person name="Kojima H."/>
            <person name="Ogura Y."/>
            <person name="Yamamoto N."/>
            <person name="Togashi T."/>
            <person name="Mori H."/>
            <person name="Watanabe T."/>
            <person name="Nemoto F."/>
            <person name="Kurokawa K."/>
            <person name="Hayashi T."/>
            <person name="Fukui M."/>
        </authorList>
    </citation>
    <scope>NUCLEOTIDE SEQUENCE [LARGE SCALE GENOMIC DNA]</scope>
</reference>
<sequence length="192" mass="21971">MAISALSPGLIHPEDYLIGEQHSFIKHEYINGAVYAMAGASETHNLLAGNIFFHLFRHLRGSPCKVFMSDMKVQIKTASTECFYYPDIVVSCDATDNHEYYKVNPLVIVEVLSESTSRTDRGEKFYNYQRLDSLQEYLLVEQNRRQIEVYARANQWQAVIGTEVVTLRALNLTLSLDDIYERISNLESPVKV</sequence>
<protein>
    <recommendedName>
        <fullName evidence="1">Putative restriction endonuclease domain-containing protein</fullName>
    </recommendedName>
</protein>
<dbReference type="SUPFAM" id="SSF52980">
    <property type="entry name" value="Restriction endonuclease-like"/>
    <property type="match status" value="1"/>
</dbReference>
<dbReference type="EMBL" id="AP014633">
    <property type="protein sequence ID" value="BAP54483.1"/>
    <property type="molecule type" value="Genomic_DNA"/>
</dbReference>
<dbReference type="Proteomes" id="UP000031623">
    <property type="component" value="Chromosome"/>
</dbReference>
<keyword evidence="3" id="KW-1185">Reference proteome</keyword>
<dbReference type="OrthoDB" id="26750at2"/>
<dbReference type="HOGENOM" id="CLU_076312_6_2_6"/>
<proteinExistence type="predicted"/>
<name>A0A090AAH3_9GAMM</name>
<evidence type="ECO:0000259" key="1">
    <source>
        <dbReference type="Pfam" id="PF05685"/>
    </source>
</evidence>
<dbReference type="KEGG" id="tig:THII_0186"/>
<dbReference type="InterPro" id="IPR008538">
    <property type="entry name" value="Uma2"/>
</dbReference>
<dbReference type="CDD" id="cd06260">
    <property type="entry name" value="DUF820-like"/>
    <property type="match status" value="1"/>
</dbReference>
<accession>A0A090AAH3</accession>
<dbReference type="Gene3D" id="3.90.1570.10">
    <property type="entry name" value="tt1808, chain A"/>
    <property type="match status" value="1"/>
</dbReference>
<feature type="domain" description="Putative restriction endonuclease" evidence="1">
    <location>
        <begin position="14"/>
        <end position="170"/>
    </location>
</feature>
<evidence type="ECO:0000313" key="3">
    <source>
        <dbReference type="Proteomes" id="UP000031623"/>
    </source>
</evidence>
<dbReference type="PANTHER" id="PTHR36558:SF1">
    <property type="entry name" value="RESTRICTION ENDONUCLEASE DOMAIN-CONTAINING PROTEIN-RELATED"/>
    <property type="match status" value="1"/>
</dbReference>